<dbReference type="GO" id="GO:0009986">
    <property type="term" value="C:cell surface"/>
    <property type="evidence" value="ECO:0007669"/>
    <property type="project" value="InterPro"/>
</dbReference>
<keyword evidence="4 5" id="KW-0732">Signal</keyword>
<dbReference type="WBParaSite" id="SPAL_0000997700.1">
    <property type="protein sequence ID" value="SPAL_0000997700.1"/>
    <property type="gene ID" value="SPAL_0000997700"/>
</dbReference>
<dbReference type="Pfam" id="PF01060">
    <property type="entry name" value="TTR-52"/>
    <property type="match status" value="1"/>
</dbReference>
<feature type="signal peptide" evidence="5">
    <location>
        <begin position="1"/>
        <end position="18"/>
    </location>
</feature>
<reference evidence="7" key="1">
    <citation type="submission" date="2017-02" db="UniProtKB">
        <authorList>
            <consortium name="WormBaseParasite"/>
        </authorList>
    </citation>
    <scope>IDENTIFICATION</scope>
</reference>
<comment type="subcellular location">
    <subcellularLocation>
        <location evidence="1">Secreted</location>
    </subcellularLocation>
</comment>
<dbReference type="InterPro" id="IPR001534">
    <property type="entry name" value="Transthyretin-like"/>
</dbReference>
<protein>
    <submittedName>
        <fullName evidence="7">Transthyretin-like family protein</fullName>
    </submittedName>
</protein>
<evidence type="ECO:0000256" key="3">
    <source>
        <dbReference type="ARBA" id="ARBA00022525"/>
    </source>
</evidence>
<keyword evidence="3" id="KW-0964">Secreted</keyword>
<keyword evidence="6" id="KW-1185">Reference proteome</keyword>
<evidence type="ECO:0000313" key="7">
    <source>
        <dbReference type="WBParaSite" id="SPAL_0000997700.1"/>
    </source>
</evidence>
<dbReference type="AlphaFoldDB" id="A0A0N5BVX1"/>
<dbReference type="Proteomes" id="UP000046392">
    <property type="component" value="Unplaced"/>
</dbReference>
<dbReference type="PANTHER" id="PTHR21700">
    <property type="entry name" value="TRANSTHYRETIN-LIKE FAMILY PROTEIN-RELATED"/>
    <property type="match status" value="1"/>
</dbReference>
<evidence type="ECO:0000256" key="5">
    <source>
        <dbReference type="SAM" id="SignalP"/>
    </source>
</evidence>
<evidence type="ECO:0000313" key="6">
    <source>
        <dbReference type="Proteomes" id="UP000046392"/>
    </source>
</evidence>
<evidence type="ECO:0000256" key="1">
    <source>
        <dbReference type="ARBA" id="ARBA00004613"/>
    </source>
</evidence>
<proteinExistence type="inferred from homology"/>
<evidence type="ECO:0000256" key="4">
    <source>
        <dbReference type="ARBA" id="ARBA00022729"/>
    </source>
</evidence>
<dbReference type="PANTHER" id="PTHR21700:SF3">
    <property type="entry name" value="TRANSTHYRETIN-LIKE PROTEIN 5"/>
    <property type="match status" value="1"/>
</dbReference>
<feature type="chain" id="PRO_5005895007" evidence="5">
    <location>
        <begin position="19"/>
        <end position="130"/>
    </location>
</feature>
<name>A0A0N5BVX1_STREA</name>
<dbReference type="GO" id="GO:0005576">
    <property type="term" value="C:extracellular region"/>
    <property type="evidence" value="ECO:0007669"/>
    <property type="project" value="UniProtKB-SubCell"/>
</dbReference>
<dbReference type="Gene3D" id="2.60.40.3330">
    <property type="match status" value="1"/>
</dbReference>
<organism evidence="6 7">
    <name type="scientific">Strongyloides papillosus</name>
    <name type="common">Intestinal threadworm</name>
    <dbReference type="NCBI Taxonomy" id="174720"/>
    <lineage>
        <taxon>Eukaryota</taxon>
        <taxon>Metazoa</taxon>
        <taxon>Ecdysozoa</taxon>
        <taxon>Nematoda</taxon>
        <taxon>Chromadorea</taxon>
        <taxon>Rhabditida</taxon>
        <taxon>Tylenchina</taxon>
        <taxon>Panagrolaimomorpha</taxon>
        <taxon>Strongyloidoidea</taxon>
        <taxon>Strongyloididae</taxon>
        <taxon>Strongyloides</taxon>
    </lineage>
</organism>
<accession>A0A0N5BVX1</accession>
<evidence type="ECO:0000256" key="2">
    <source>
        <dbReference type="ARBA" id="ARBA00010112"/>
    </source>
</evidence>
<dbReference type="InterPro" id="IPR038479">
    <property type="entry name" value="Transthyretin-like_sf"/>
</dbReference>
<sequence>MYLLILFFLLINFYTLEGRYQYITVTGRFLCKGEPLKYIDVELKDDDLLDWELITTGITDYKGVFTISGKHEEFLPLRPYVEVLVACCKYEDEDFCEFNFFKKFVPFYKVTYFGSKTFYDFGDIEVAQPQ</sequence>
<comment type="similarity">
    <text evidence="2">Belongs to the nematode transthyretin-like family.</text>
</comment>